<keyword evidence="1" id="KW-0812">Transmembrane</keyword>
<feature type="transmembrane region" description="Helical" evidence="1">
    <location>
        <begin position="197"/>
        <end position="221"/>
    </location>
</feature>
<organism evidence="2 3">
    <name type="scientific">Chryseobacterium taeanense</name>
    <dbReference type="NCBI Taxonomy" id="311334"/>
    <lineage>
        <taxon>Bacteria</taxon>
        <taxon>Pseudomonadati</taxon>
        <taxon>Bacteroidota</taxon>
        <taxon>Flavobacteriia</taxon>
        <taxon>Flavobacteriales</taxon>
        <taxon>Weeksellaceae</taxon>
        <taxon>Chryseobacterium group</taxon>
        <taxon>Chryseobacterium</taxon>
    </lineage>
</organism>
<name>A0A1G8D392_9FLAO</name>
<protein>
    <submittedName>
        <fullName evidence="2">Uncharacterized protein</fullName>
    </submittedName>
</protein>
<proteinExistence type="predicted"/>
<feature type="transmembrane region" description="Helical" evidence="1">
    <location>
        <begin position="90"/>
        <end position="110"/>
    </location>
</feature>
<evidence type="ECO:0000313" key="2">
    <source>
        <dbReference type="EMBL" id="SDH52196.1"/>
    </source>
</evidence>
<keyword evidence="3" id="KW-1185">Reference proteome</keyword>
<sequence>MMTFFQEREIEKYLLSKKISGKLLTEIQDHMISQISEIQKNENLNFENAFEEVKIYWSADLNMVKKNPFSRQKITSIAYEIDKINNKSTLLKSILIAFLFICVEIILAFALNEQWYLNINKFIKIIVFCLLLEIIVMFIRQKNMENKNNTGNIVINNFVHPLFVFFITLIADNLIEIPKNSFALIYDYINSISQTEISIFIFFKSIFAGFVFLTLYLFSYFSLKGNIKKLSQIKKIL</sequence>
<evidence type="ECO:0000313" key="3">
    <source>
        <dbReference type="Proteomes" id="UP000198869"/>
    </source>
</evidence>
<feature type="transmembrane region" description="Helical" evidence="1">
    <location>
        <begin position="122"/>
        <end position="139"/>
    </location>
</feature>
<reference evidence="3" key="1">
    <citation type="submission" date="2016-10" db="EMBL/GenBank/DDBJ databases">
        <authorList>
            <person name="Varghese N."/>
            <person name="Submissions S."/>
        </authorList>
    </citation>
    <scope>NUCLEOTIDE SEQUENCE [LARGE SCALE GENOMIC DNA]</scope>
    <source>
        <strain evidence="3">DSM 17071</strain>
    </source>
</reference>
<dbReference type="RefSeq" id="WP_139164559.1">
    <property type="nucleotide sequence ID" value="NZ_FNDW01000001.1"/>
</dbReference>
<dbReference type="STRING" id="311334.SAMN05421846_10131"/>
<gene>
    <name evidence="2" type="ORF">SAMN05421846_10131</name>
</gene>
<keyword evidence="1" id="KW-1133">Transmembrane helix</keyword>
<evidence type="ECO:0000256" key="1">
    <source>
        <dbReference type="SAM" id="Phobius"/>
    </source>
</evidence>
<feature type="transmembrane region" description="Helical" evidence="1">
    <location>
        <begin position="151"/>
        <end position="171"/>
    </location>
</feature>
<accession>A0A1G8D392</accession>
<keyword evidence="1" id="KW-0472">Membrane</keyword>
<dbReference type="AlphaFoldDB" id="A0A1G8D392"/>
<dbReference type="EMBL" id="FNDW01000001">
    <property type="protein sequence ID" value="SDH52196.1"/>
    <property type="molecule type" value="Genomic_DNA"/>
</dbReference>
<dbReference type="Proteomes" id="UP000198869">
    <property type="component" value="Unassembled WGS sequence"/>
</dbReference>
<dbReference type="OrthoDB" id="1247773at2"/>